<comment type="caution">
    <text evidence="3">The sequence shown here is derived from an EMBL/GenBank/DDBJ whole genome shotgun (WGS) entry which is preliminary data.</text>
</comment>
<name>A0ABV6I9J7_9BURK</name>
<feature type="domain" description="YhdP central" evidence="2">
    <location>
        <begin position="46"/>
        <end position="1395"/>
    </location>
</feature>
<dbReference type="RefSeq" id="WP_390209580.1">
    <property type="nucleotide sequence ID" value="NZ_JBHLXJ010000002.1"/>
</dbReference>
<evidence type="ECO:0000313" key="3">
    <source>
        <dbReference type="EMBL" id="MFC0348505.1"/>
    </source>
</evidence>
<gene>
    <name evidence="3" type="ORF">ACFFJH_01700</name>
</gene>
<protein>
    <submittedName>
        <fullName evidence="3">YhdP family protein</fullName>
    </submittedName>
</protein>
<feature type="transmembrane region" description="Helical" evidence="1">
    <location>
        <begin position="55"/>
        <end position="74"/>
    </location>
</feature>
<dbReference type="InterPro" id="IPR011836">
    <property type="entry name" value="YhdP"/>
</dbReference>
<keyword evidence="1" id="KW-1133">Transmembrane helix</keyword>
<dbReference type="Proteomes" id="UP001589844">
    <property type="component" value="Unassembled WGS sequence"/>
</dbReference>
<keyword evidence="4" id="KW-1185">Reference proteome</keyword>
<organism evidence="3 4">
    <name type="scientific">Undibacterium danionis</name>
    <dbReference type="NCBI Taxonomy" id="1812100"/>
    <lineage>
        <taxon>Bacteria</taxon>
        <taxon>Pseudomonadati</taxon>
        <taxon>Pseudomonadota</taxon>
        <taxon>Betaproteobacteria</taxon>
        <taxon>Burkholderiales</taxon>
        <taxon>Oxalobacteraceae</taxon>
        <taxon>Undibacterium</taxon>
    </lineage>
</organism>
<evidence type="ECO:0000313" key="4">
    <source>
        <dbReference type="Proteomes" id="UP001589844"/>
    </source>
</evidence>
<evidence type="ECO:0000259" key="2">
    <source>
        <dbReference type="Pfam" id="PF13116"/>
    </source>
</evidence>
<dbReference type="PANTHER" id="PTHR38690">
    <property type="entry name" value="PROTEASE-RELATED"/>
    <property type="match status" value="1"/>
</dbReference>
<reference evidence="3 4" key="1">
    <citation type="submission" date="2024-09" db="EMBL/GenBank/DDBJ databases">
        <authorList>
            <person name="Sun Q."/>
            <person name="Mori K."/>
        </authorList>
    </citation>
    <scope>NUCLEOTIDE SEQUENCE [LARGE SCALE GENOMIC DNA]</scope>
    <source>
        <strain evidence="3 4">CCM 8677</strain>
    </source>
</reference>
<evidence type="ECO:0000256" key="1">
    <source>
        <dbReference type="SAM" id="Phobius"/>
    </source>
</evidence>
<dbReference type="Pfam" id="PF13116">
    <property type="entry name" value="YhdP"/>
    <property type="match status" value="1"/>
</dbReference>
<sequence length="1427" mass="157563">MKLESPPSSSASDTQPQPTKRGWRHAALHFRSTCFVAACHGGRGVQKACTIAMKCLLLLYFVFAVLFLVLRYIVLPNLENYKPEIEQIASQKMGRQVRIEKIQAGWQAFNPQLTLSNVLILDQYSKPALSLPEVRTSISWWSLFVLDIRFDQIAVFKPSLKVQRDRDGTIQVAGFPVSVKSDGKQDDAGINWVLAQHEINIQDGQISWDDQMQGNPVLTLNEVNFVLENQWHQHRFALRAKPPALLTAPVDIRGKFTQSVFAHKKMDLASWSGELYSDLRQADLPAIHRYFSLPVKLDKGVGTLRSWVKMDQGRIVDFTADVRLQDVLGKFRRDLPVLDMAQVSGRIIASERIADNRRYLSWMLGQAGHSLALVDFSMQTRDGLLLPATTLKETFTPGENGQGEKVELYAQSLDLHSLANFAEHLPIPLDQRRLLMDVAPKGVLKEFTARWQGSFPEISSYSVKGHFSNLEMQPLKAQLARPKVGKTPAKAAVPAIPGFDNLSGSIDATDKGGSFTLDSHDLVLQLPSYFVDPLMPFKRLQMRAQWEFANDDKLLFQIHDMDFEQDGAIGSLNGKHVMSMRQQDLGELDISGRLNGFDLKTINRYIPAHTPDDLRFWLSNALLDGTANDVVFKLKGPLAQFPYHQKDTRAFEQGEFFVKGNIHAGKLNFLPGAFAKDGNAPFWPVIENIKGSFIFDRARMEIRAESGTTNGVAVSKVKAIIPDLAEHNSVLQIDGIASGGLQSMLNYVKASPVDDWLGNFLHDTVATGNAQLGLKLQLPLHTIIDSKVQGVLQLGANDTNLQPDLPLMTGLNGRIEFNERGLNLNNLKASMLGGSVQASGGTQKDGVIRIKLDGLASADGIRKHFADVDLGGLLTGLNGESRYTTQINVKQRQTEVIVESGLLGLGWNLPAPLTKLASDQLALKFELLPDASSSASESREQIKLSVGNRFSAHYQRKKLNEKNAKWQVMKGSVAVNAPAILPDNGLSVHIATKSLNVDDWRRLLEKNAKSIEGENPLANSQSAQAISGERKKTPDLAQYIEPNSFSVTTDELFLFGKKLDNIVLGASHQSGLWQANLDSKQASGYLTWNGLGNQQSNGQLAARLSRLMIPKSAASDVGDLLEAKNTTKQIPNLDIQVDNFELFDKKLGRLDLLASNSLAAQGREWHIDKLNIKNDDAELSASGKWVARANDSQTNLRYVLDIANSGKLLDRLDFQEVLKGGKGRLEGDAQWNGLPFDIDIPSLSGQLQLKLAAGQFLKVDPGAAKLLGVLSMQSLPRRFTLDFRDVFSDGFAFDTITGTAQIQHGIAKTDNLKMNSVNATVLMEGSADVAKESQDLHVAVIPDLNAGAASVVYGLAVNPVIGLGTFLAQLFFRDPLKRAFTYEYQITGPWKNPVVTKIENKERQQILEKQKADQLKAEQSKNKTDVK</sequence>
<keyword evidence="1" id="KW-0812">Transmembrane</keyword>
<dbReference type="NCBIfam" id="TIGR02099">
    <property type="entry name" value="YhdP family protein"/>
    <property type="match status" value="1"/>
</dbReference>
<keyword evidence="1" id="KW-0472">Membrane</keyword>
<dbReference type="PANTHER" id="PTHR38690:SF1">
    <property type="entry name" value="PROTEASE"/>
    <property type="match status" value="1"/>
</dbReference>
<dbReference type="InterPro" id="IPR025263">
    <property type="entry name" value="YhdP_central"/>
</dbReference>
<dbReference type="EMBL" id="JBHLXJ010000002">
    <property type="protein sequence ID" value="MFC0348505.1"/>
    <property type="molecule type" value="Genomic_DNA"/>
</dbReference>
<proteinExistence type="predicted"/>
<accession>A0ABV6I9J7</accession>